<organism evidence="1 2">
    <name type="scientific">Paraglomus occultum</name>
    <dbReference type="NCBI Taxonomy" id="144539"/>
    <lineage>
        <taxon>Eukaryota</taxon>
        <taxon>Fungi</taxon>
        <taxon>Fungi incertae sedis</taxon>
        <taxon>Mucoromycota</taxon>
        <taxon>Glomeromycotina</taxon>
        <taxon>Glomeromycetes</taxon>
        <taxon>Paraglomerales</taxon>
        <taxon>Paraglomeraceae</taxon>
        <taxon>Paraglomus</taxon>
    </lineage>
</organism>
<name>A0A9N9B7K2_9GLOM</name>
<accession>A0A9N9B7K2</accession>
<dbReference type="OrthoDB" id="2364454at2759"/>
<comment type="caution">
    <text evidence="1">The sequence shown here is derived from an EMBL/GenBank/DDBJ whole genome shotgun (WGS) entry which is preliminary data.</text>
</comment>
<reference evidence="1" key="1">
    <citation type="submission" date="2021-06" db="EMBL/GenBank/DDBJ databases">
        <authorList>
            <person name="Kallberg Y."/>
            <person name="Tangrot J."/>
            <person name="Rosling A."/>
        </authorList>
    </citation>
    <scope>NUCLEOTIDE SEQUENCE</scope>
    <source>
        <strain evidence="1">IA702</strain>
    </source>
</reference>
<keyword evidence="2" id="KW-1185">Reference proteome</keyword>
<evidence type="ECO:0000313" key="1">
    <source>
        <dbReference type="EMBL" id="CAG8558165.1"/>
    </source>
</evidence>
<dbReference type="AlphaFoldDB" id="A0A9N9B7K2"/>
<dbReference type="Proteomes" id="UP000789572">
    <property type="component" value="Unassembled WGS sequence"/>
</dbReference>
<evidence type="ECO:0000313" key="2">
    <source>
        <dbReference type="Proteomes" id="UP000789572"/>
    </source>
</evidence>
<protein>
    <submittedName>
        <fullName evidence="1">10685_t:CDS:1</fullName>
    </submittedName>
</protein>
<feature type="non-terminal residue" evidence="1">
    <location>
        <position position="1"/>
    </location>
</feature>
<proteinExistence type="predicted"/>
<gene>
    <name evidence="1" type="ORF">POCULU_LOCUS5373</name>
</gene>
<sequence>SNGKGSAVPKFAEHAELVIEINDALSDLTAQTVRVNLAPINTAAPMAYANNGVVYAPQMINVQ</sequence>
<dbReference type="EMBL" id="CAJVPJ010000814">
    <property type="protein sequence ID" value="CAG8558165.1"/>
    <property type="molecule type" value="Genomic_DNA"/>
</dbReference>